<name>A0ACC1AXN6_9ROSI</name>
<comment type="caution">
    <text evidence="1">The sequence shown here is derived from an EMBL/GenBank/DDBJ whole genome shotgun (WGS) entry which is preliminary data.</text>
</comment>
<gene>
    <name evidence="1" type="ORF">Patl1_13991</name>
</gene>
<reference evidence="2" key="1">
    <citation type="journal article" date="2023" name="G3 (Bethesda)">
        <title>Genome assembly and association tests identify interacting loci associated with vigor, precocity, and sex in interspecific pistachio rootstocks.</title>
        <authorList>
            <person name="Palmer W."/>
            <person name="Jacygrad E."/>
            <person name="Sagayaradj S."/>
            <person name="Cavanaugh K."/>
            <person name="Han R."/>
            <person name="Bertier L."/>
            <person name="Beede B."/>
            <person name="Kafkas S."/>
            <person name="Golino D."/>
            <person name="Preece J."/>
            <person name="Michelmore R."/>
        </authorList>
    </citation>
    <scope>NUCLEOTIDE SEQUENCE [LARGE SCALE GENOMIC DNA]</scope>
</reference>
<keyword evidence="2" id="KW-1185">Reference proteome</keyword>
<evidence type="ECO:0000313" key="2">
    <source>
        <dbReference type="Proteomes" id="UP001164250"/>
    </source>
</evidence>
<organism evidence="1 2">
    <name type="scientific">Pistacia atlantica</name>
    <dbReference type="NCBI Taxonomy" id="434234"/>
    <lineage>
        <taxon>Eukaryota</taxon>
        <taxon>Viridiplantae</taxon>
        <taxon>Streptophyta</taxon>
        <taxon>Embryophyta</taxon>
        <taxon>Tracheophyta</taxon>
        <taxon>Spermatophyta</taxon>
        <taxon>Magnoliopsida</taxon>
        <taxon>eudicotyledons</taxon>
        <taxon>Gunneridae</taxon>
        <taxon>Pentapetalae</taxon>
        <taxon>rosids</taxon>
        <taxon>malvids</taxon>
        <taxon>Sapindales</taxon>
        <taxon>Anacardiaceae</taxon>
        <taxon>Pistacia</taxon>
    </lineage>
</organism>
<accession>A0ACC1AXN6</accession>
<dbReference type="Proteomes" id="UP001164250">
    <property type="component" value="Chromosome 8"/>
</dbReference>
<dbReference type="EMBL" id="CM047904">
    <property type="protein sequence ID" value="KAJ0091402.1"/>
    <property type="molecule type" value="Genomic_DNA"/>
</dbReference>
<sequence length="188" mass="21247">MALSLGTLIQCVEWENAEDENNGAIKTNSKKAEDSILKDQIRYMLKLLRPNSLIEAIGLAHTQKLIWLPELSLHLIAVYHTECKQLLAQHQEETVPEISIHAMAGAHLLKLWGGDAVLGAHWHQTLGPILWDFNKIRMKFTFSGNHHQILGEPLKKFPTQLATLSPSLVRHLILVIYSFPLLQVDLTL</sequence>
<proteinExistence type="predicted"/>
<protein>
    <submittedName>
        <fullName evidence="1">Uncharacterized protein</fullName>
    </submittedName>
</protein>
<evidence type="ECO:0000313" key="1">
    <source>
        <dbReference type="EMBL" id="KAJ0091402.1"/>
    </source>
</evidence>